<dbReference type="Proteomes" id="UP000320042">
    <property type="component" value="Unassembled WGS sequence"/>
</dbReference>
<evidence type="ECO:0000313" key="2">
    <source>
        <dbReference type="Proteomes" id="UP000320042"/>
    </source>
</evidence>
<dbReference type="EMBL" id="VOEJ01000001">
    <property type="protein sequence ID" value="TWR31337.1"/>
    <property type="molecule type" value="Genomic_DNA"/>
</dbReference>
<evidence type="ECO:0000313" key="1">
    <source>
        <dbReference type="EMBL" id="TWR31337.1"/>
    </source>
</evidence>
<dbReference type="RefSeq" id="WP_146380235.1">
    <property type="nucleotide sequence ID" value="NZ_VOEJ01000001.1"/>
</dbReference>
<name>A0A563UIZ8_9SPHI</name>
<dbReference type="AlphaFoldDB" id="A0A563UIZ8"/>
<dbReference type="PROSITE" id="PS51257">
    <property type="entry name" value="PROKAR_LIPOPROTEIN"/>
    <property type="match status" value="1"/>
</dbReference>
<gene>
    <name evidence="1" type="ORF">FPZ43_02345</name>
</gene>
<accession>A0A563UIZ8</accession>
<organism evidence="1 2">
    <name type="scientific">Mucilaginibacter pallidiroseus</name>
    <dbReference type="NCBI Taxonomy" id="2599295"/>
    <lineage>
        <taxon>Bacteria</taxon>
        <taxon>Pseudomonadati</taxon>
        <taxon>Bacteroidota</taxon>
        <taxon>Sphingobacteriia</taxon>
        <taxon>Sphingobacteriales</taxon>
        <taxon>Sphingobacteriaceae</taxon>
        <taxon>Mucilaginibacter</taxon>
    </lineage>
</organism>
<proteinExistence type="predicted"/>
<sequence>MKKLFTLAALSFVLASCTDNKVEEQNLLKEVIKVHDRVMAKDELIIVNKMMLDALILKNISTGVTEKARVLDASLDSADTRMEGWMHKFDAENKGKSHDEVMAYLTAQKKEIEHIDSLFNISIKKAADFIKENPTK</sequence>
<dbReference type="OrthoDB" id="1436925at2"/>
<protein>
    <submittedName>
        <fullName evidence="1">Uncharacterized protein</fullName>
    </submittedName>
</protein>
<keyword evidence="2" id="KW-1185">Reference proteome</keyword>
<reference evidence="1 2" key="1">
    <citation type="submission" date="2019-07" db="EMBL/GenBank/DDBJ databases">
        <authorList>
            <person name="Kim J."/>
        </authorList>
    </citation>
    <scope>NUCLEOTIDE SEQUENCE [LARGE SCALE GENOMIC DNA]</scope>
    <source>
        <strain evidence="2">dk17</strain>
    </source>
</reference>
<comment type="caution">
    <text evidence="1">The sequence shown here is derived from an EMBL/GenBank/DDBJ whole genome shotgun (WGS) entry which is preliminary data.</text>
</comment>